<gene>
    <name evidence="1" type="ORF">B296_00032055</name>
</gene>
<sequence length="131" mass="14756">MYCPVRAVHTGRLEDCCFDMYRPVQAVIPVRQLTGTWIARYWMVPSVGVVSAPLSLTGRFRHQRPISSSISRGREKEEEGEEKLGVVLLFPCAIRCLCNPSPASKEIAHGRFLLPMRGEEMSPRVGKRNEA</sequence>
<reference evidence="1 2" key="1">
    <citation type="journal article" date="2014" name="Agronomy (Basel)">
        <title>A Draft Genome Sequence for Ensete ventricosum, the Drought-Tolerant Tree Against Hunger.</title>
        <authorList>
            <person name="Harrison J."/>
            <person name="Moore K.A."/>
            <person name="Paszkiewicz K."/>
            <person name="Jones T."/>
            <person name="Grant M."/>
            <person name="Ambacheew D."/>
            <person name="Muzemil S."/>
            <person name="Studholme D.J."/>
        </authorList>
    </citation>
    <scope>NUCLEOTIDE SEQUENCE [LARGE SCALE GENOMIC DNA]</scope>
</reference>
<accession>A0A426YPZ0</accession>
<dbReference type="Proteomes" id="UP000287651">
    <property type="component" value="Unassembled WGS sequence"/>
</dbReference>
<proteinExistence type="predicted"/>
<feature type="non-terminal residue" evidence="1">
    <location>
        <position position="131"/>
    </location>
</feature>
<comment type="caution">
    <text evidence="1">The sequence shown here is derived from an EMBL/GenBank/DDBJ whole genome shotgun (WGS) entry which is preliminary data.</text>
</comment>
<organism evidence="1 2">
    <name type="scientific">Ensete ventricosum</name>
    <name type="common">Abyssinian banana</name>
    <name type="synonym">Musa ensete</name>
    <dbReference type="NCBI Taxonomy" id="4639"/>
    <lineage>
        <taxon>Eukaryota</taxon>
        <taxon>Viridiplantae</taxon>
        <taxon>Streptophyta</taxon>
        <taxon>Embryophyta</taxon>
        <taxon>Tracheophyta</taxon>
        <taxon>Spermatophyta</taxon>
        <taxon>Magnoliopsida</taxon>
        <taxon>Liliopsida</taxon>
        <taxon>Zingiberales</taxon>
        <taxon>Musaceae</taxon>
        <taxon>Ensete</taxon>
    </lineage>
</organism>
<evidence type="ECO:0000313" key="1">
    <source>
        <dbReference type="EMBL" id="RRT53789.1"/>
    </source>
</evidence>
<dbReference type="EMBL" id="AMZH03010944">
    <property type="protein sequence ID" value="RRT53789.1"/>
    <property type="molecule type" value="Genomic_DNA"/>
</dbReference>
<evidence type="ECO:0000313" key="2">
    <source>
        <dbReference type="Proteomes" id="UP000287651"/>
    </source>
</evidence>
<protein>
    <submittedName>
        <fullName evidence="1">Uncharacterized protein</fullName>
    </submittedName>
</protein>
<dbReference type="AlphaFoldDB" id="A0A426YPZ0"/>
<name>A0A426YPZ0_ENSVE</name>